<feature type="region of interest" description="Disordered" evidence="1">
    <location>
        <begin position="78"/>
        <end position="98"/>
    </location>
</feature>
<dbReference type="Proteomes" id="UP000314294">
    <property type="component" value="Unassembled WGS sequence"/>
</dbReference>
<name>A0A4Z2F8B9_9TELE</name>
<feature type="region of interest" description="Disordered" evidence="1">
    <location>
        <begin position="1"/>
        <end position="23"/>
    </location>
</feature>
<sequence length="158" mass="17258">MSEPLHLSETPLEGPRAQDGPLEPRIGATLCIQTVLDSEERKCFETRRWSSPPSEYLIACGRRKGVRKGVRRGVRERRAVPEKGAISTSAATSTLAGRKTQCTVQDAGEGCVKQRLMGKGEGRRGGERRAAAAPLPEQPYLFICEGAGLNETRELLKL</sequence>
<reference evidence="2 3" key="1">
    <citation type="submission" date="2019-03" db="EMBL/GenBank/DDBJ databases">
        <title>First draft genome of Liparis tanakae, snailfish: a comprehensive survey of snailfish specific genes.</title>
        <authorList>
            <person name="Kim W."/>
            <person name="Song I."/>
            <person name="Jeong J.-H."/>
            <person name="Kim D."/>
            <person name="Kim S."/>
            <person name="Ryu S."/>
            <person name="Song J.Y."/>
            <person name="Lee S.K."/>
        </authorList>
    </citation>
    <scope>NUCLEOTIDE SEQUENCE [LARGE SCALE GENOMIC DNA]</scope>
    <source>
        <tissue evidence="2">Muscle</tissue>
    </source>
</reference>
<evidence type="ECO:0000313" key="3">
    <source>
        <dbReference type="Proteomes" id="UP000314294"/>
    </source>
</evidence>
<keyword evidence="3" id="KW-1185">Reference proteome</keyword>
<evidence type="ECO:0000256" key="1">
    <source>
        <dbReference type="SAM" id="MobiDB-lite"/>
    </source>
</evidence>
<feature type="compositionally biased region" description="Low complexity" evidence="1">
    <location>
        <begin position="85"/>
        <end position="94"/>
    </location>
</feature>
<proteinExistence type="predicted"/>
<comment type="caution">
    <text evidence="2">The sequence shown here is derived from an EMBL/GenBank/DDBJ whole genome shotgun (WGS) entry which is preliminary data.</text>
</comment>
<accession>A0A4Z2F8B9</accession>
<dbReference type="AlphaFoldDB" id="A0A4Z2F8B9"/>
<evidence type="ECO:0000313" key="2">
    <source>
        <dbReference type="EMBL" id="TNN37459.1"/>
    </source>
</evidence>
<organism evidence="2 3">
    <name type="scientific">Liparis tanakae</name>
    <name type="common">Tanaka's snailfish</name>
    <dbReference type="NCBI Taxonomy" id="230148"/>
    <lineage>
        <taxon>Eukaryota</taxon>
        <taxon>Metazoa</taxon>
        <taxon>Chordata</taxon>
        <taxon>Craniata</taxon>
        <taxon>Vertebrata</taxon>
        <taxon>Euteleostomi</taxon>
        <taxon>Actinopterygii</taxon>
        <taxon>Neopterygii</taxon>
        <taxon>Teleostei</taxon>
        <taxon>Neoteleostei</taxon>
        <taxon>Acanthomorphata</taxon>
        <taxon>Eupercaria</taxon>
        <taxon>Perciformes</taxon>
        <taxon>Cottioidei</taxon>
        <taxon>Cottales</taxon>
        <taxon>Liparidae</taxon>
        <taxon>Liparis</taxon>
    </lineage>
</organism>
<protein>
    <submittedName>
        <fullName evidence="2">Uncharacterized protein</fullName>
    </submittedName>
</protein>
<gene>
    <name evidence="2" type="ORF">EYF80_052375</name>
</gene>
<dbReference type="EMBL" id="SRLO01001485">
    <property type="protein sequence ID" value="TNN37459.1"/>
    <property type="molecule type" value="Genomic_DNA"/>
</dbReference>